<dbReference type="EMBL" id="CP104064">
    <property type="protein sequence ID" value="WAH36439.1"/>
    <property type="molecule type" value="Genomic_DNA"/>
</dbReference>
<proteinExistence type="predicted"/>
<sequence length="86" mass="10000">MQYNDQMKHRLRRIEGQVRGVLQMMDQEKDCKDVVTQLSAIRSAVDRVVMYVIGENMEQCIRDEIENGRSAEGVLKEAIDLLMKSR</sequence>
<organism evidence="1 2">
    <name type="scientific">Alicyclobacillus dauci</name>
    <dbReference type="NCBI Taxonomy" id="1475485"/>
    <lineage>
        <taxon>Bacteria</taxon>
        <taxon>Bacillati</taxon>
        <taxon>Bacillota</taxon>
        <taxon>Bacilli</taxon>
        <taxon>Bacillales</taxon>
        <taxon>Alicyclobacillaceae</taxon>
        <taxon>Alicyclobacillus</taxon>
    </lineage>
</organism>
<dbReference type="InterPro" id="IPR038390">
    <property type="entry name" value="Metal_Tscrpt_repr_sf"/>
</dbReference>
<keyword evidence="2" id="KW-1185">Reference proteome</keyword>
<evidence type="ECO:0000313" key="2">
    <source>
        <dbReference type="Proteomes" id="UP001164803"/>
    </source>
</evidence>
<dbReference type="PANTHER" id="PTHR33677">
    <property type="entry name" value="TRANSCRIPTIONAL REPRESSOR FRMR-RELATED"/>
    <property type="match status" value="1"/>
</dbReference>
<dbReference type="PANTHER" id="PTHR33677:SF5">
    <property type="entry name" value="TRANSCRIPTIONAL REPRESSOR FRMR"/>
    <property type="match status" value="1"/>
</dbReference>
<dbReference type="Gene3D" id="1.20.58.1000">
    <property type="entry name" value="Metal-sensitive repressor, helix protomer"/>
    <property type="match status" value="1"/>
</dbReference>
<dbReference type="RefSeq" id="WP_268043778.1">
    <property type="nucleotide sequence ID" value="NZ_CP104064.1"/>
</dbReference>
<gene>
    <name evidence="1" type="ORF">NZD86_19820</name>
</gene>
<reference evidence="1" key="1">
    <citation type="submission" date="2022-08" db="EMBL/GenBank/DDBJ databases">
        <title>Alicyclobacillus dauci DSM2870, complete genome.</title>
        <authorList>
            <person name="Wang Q."/>
            <person name="Cai R."/>
            <person name="Wang Z."/>
        </authorList>
    </citation>
    <scope>NUCLEOTIDE SEQUENCE</scope>
    <source>
        <strain evidence="1">DSM 28700</strain>
    </source>
</reference>
<dbReference type="Proteomes" id="UP001164803">
    <property type="component" value="Chromosome"/>
</dbReference>
<dbReference type="CDD" id="cd10155">
    <property type="entry name" value="BsYrkD-like_DUF156"/>
    <property type="match status" value="1"/>
</dbReference>
<evidence type="ECO:0000313" key="1">
    <source>
        <dbReference type="EMBL" id="WAH36439.1"/>
    </source>
</evidence>
<dbReference type="Pfam" id="PF02583">
    <property type="entry name" value="Trns_repr_metal"/>
    <property type="match status" value="1"/>
</dbReference>
<protein>
    <submittedName>
        <fullName evidence="1">Metal-sensitive transcriptional regulator</fullName>
    </submittedName>
</protein>
<name>A0ABY6Z0Q1_9BACL</name>
<accession>A0ABY6Z0Q1</accession>
<dbReference type="InterPro" id="IPR003735">
    <property type="entry name" value="Metal_Tscrpt_repr"/>
</dbReference>